<dbReference type="PIRSF" id="PIRSF000443">
    <property type="entry name" value="Homoser_Ac_trans"/>
    <property type="match status" value="1"/>
</dbReference>
<dbReference type="Gene3D" id="3.40.50.1820">
    <property type="entry name" value="alpha/beta hydrolase"/>
    <property type="match status" value="1"/>
</dbReference>
<evidence type="ECO:0000313" key="3">
    <source>
        <dbReference type="Proteomes" id="UP000515871"/>
    </source>
</evidence>
<keyword evidence="3" id="KW-1185">Reference proteome</keyword>
<sequence>MTVSAPQRLALDSLPLESGASLRAELAYVTHGTLAPDRDNVVLVPTYYTGTHDSYLPWIGPGGVLDTDRWFVVVVNMLGNGVSTSPSNAPEPWAGPRFPTVTVADQVDAQALLLEHLGIDRLRLVMGWSMGAMQAYEWAASRPDRVDALLPICGAARCSPHNHVFLEGVRAALRADPAFADGEYAEPPVAGLRAFGRGYAGWAYSRDFFHDGAFRDLGYADVEHVLEDWAQDHAARDANDLLAMMDTWQSGDVGRDRGGYESALAAVSAHTIVMPSTTDLYFTVADSAVEASLVPGAELRPLASDLGHVAGRPGVRAAETAFIARAVRDLLGDG</sequence>
<protein>
    <submittedName>
        <fullName evidence="2">Alpha/beta fold hydrolase</fullName>
    </submittedName>
</protein>
<dbReference type="RefSeq" id="WP_154595940.1">
    <property type="nucleotide sequence ID" value="NZ_CP060587.1"/>
</dbReference>
<dbReference type="InterPro" id="IPR029058">
    <property type="entry name" value="AB_hydrolase_fold"/>
</dbReference>
<evidence type="ECO:0000313" key="2">
    <source>
        <dbReference type="EMBL" id="QNL94705.1"/>
    </source>
</evidence>
<dbReference type="NCBIfam" id="NF005757">
    <property type="entry name" value="PRK07581.1"/>
    <property type="match status" value="1"/>
</dbReference>
<accession>A0ABX6SVE2</accession>
<dbReference type="PANTHER" id="PTHR32268:SF15">
    <property type="entry name" value="HOMOSERINE ACETYLTRANSFERASE FAMILY PROTEIN (AFU_ORTHOLOGUE AFUA_1G15350)"/>
    <property type="match status" value="1"/>
</dbReference>
<name>A0ABX6SVE2_9ACTN</name>
<dbReference type="InterPro" id="IPR008220">
    <property type="entry name" value="HAT_MetX-like"/>
</dbReference>
<dbReference type="InterPro" id="IPR000073">
    <property type="entry name" value="AB_hydrolase_1"/>
</dbReference>
<keyword evidence="2" id="KW-0378">Hydrolase</keyword>
<dbReference type="Proteomes" id="UP000515871">
    <property type="component" value="Chromosome"/>
</dbReference>
<proteinExistence type="predicted"/>
<dbReference type="Pfam" id="PF00561">
    <property type="entry name" value="Abhydrolase_1"/>
    <property type="match status" value="1"/>
</dbReference>
<feature type="domain" description="AB hydrolase-1" evidence="1">
    <location>
        <begin position="41"/>
        <end position="195"/>
    </location>
</feature>
<reference evidence="2 3" key="1">
    <citation type="submission" date="2020-08" db="EMBL/GenBank/DDBJ databases">
        <title>Novel species in genus Aeromicrobium.</title>
        <authorList>
            <person name="Zhang G."/>
        </authorList>
    </citation>
    <scope>NUCLEOTIDE SEQUENCE [LARGE SCALE GENOMIC DNA]</scope>
    <source>
        <strain evidence="3">zg-629</strain>
    </source>
</reference>
<dbReference type="SUPFAM" id="SSF53474">
    <property type="entry name" value="alpha/beta-Hydrolases"/>
    <property type="match status" value="1"/>
</dbReference>
<organism evidence="2 3">
    <name type="scientific">Aeromicrobium senzhongii</name>
    <dbReference type="NCBI Taxonomy" id="2663859"/>
    <lineage>
        <taxon>Bacteria</taxon>
        <taxon>Bacillati</taxon>
        <taxon>Actinomycetota</taxon>
        <taxon>Actinomycetes</taxon>
        <taxon>Propionibacteriales</taxon>
        <taxon>Nocardioidaceae</taxon>
        <taxon>Aeromicrobium</taxon>
    </lineage>
</organism>
<evidence type="ECO:0000259" key="1">
    <source>
        <dbReference type="Pfam" id="PF00561"/>
    </source>
</evidence>
<dbReference type="EMBL" id="CP060587">
    <property type="protein sequence ID" value="QNL94705.1"/>
    <property type="molecule type" value="Genomic_DNA"/>
</dbReference>
<gene>
    <name evidence="2" type="ORF">H9L21_01680</name>
</gene>
<dbReference type="PANTHER" id="PTHR32268">
    <property type="entry name" value="HOMOSERINE O-ACETYLTRANSFERASE"/>
    <property type="match status" value="1"/>
</dbReference>
<dbReference type="GO" id="GO:0016787">
    <property type="term" value="F:hydrolase activity"/>
    <property type="evidence" value="ECO:0007669"/>
    <property type="project" value="UniProtKB-KW"/>
</dbReference>